<dbReference type="AlphaFoldDB" id="A0A4Y8VVG9"/>
<dbReference type="SUPFAM" id="SSF56935">
    <property type="entry name" value="Porins"/>
    <property type="match status" value="1"/>
</dbReference>
<dbReference type="Proteomes" id="UP000297872">
    <property type="component" value="Unassembled WGS sequence"/>
</dbReference>
<sequence length="432" mass="48403">MRKLFLATLLLGTVISVNAQSGTNSPYSQYGLGVLSDQTSGFNRGMNGVGLGFHEHNQINYLNPASYSAIDSLSFILDAGISGQITNFEENGVKKNANNANFEYVVAGFRAAKHLGVSFGVLPFTNVGYNYTSTEKVGSQFNDATYTNTYNGEGGLHQVYLGVGWAPVKGLAVGANVAYIWGDYNKYVSNAYSNSNYNTLIRTYSTQVNSYKLDFGIQYTAKLSKKDWATIGATYSPGHNLGATADMNIISNNSQTSASDTAFFSIDKAFELPHMYGVGLMWNHNNQWKIGFDYTLQKWGSLEYPRRYVNVNDKNHVLDVDGAYTDRSKFNLGMQYCYGEYNRSFFKRLRYRAGVSYATSYYKVNGIDGPKEISVSAGFGIPIMNNYNHRSFLNISGQWVKSSAKDLIKENTFRLNIGFTFNEEWFRKWRMK</sequence>
<reference evidence="2 3" key="1">
    <citation type="submission" date="2019-02" db="EMBL/GenBank/DDBJ databases">
        <title>Draft Genome Sequence of the Prevotella sp. BCRC 81118, Isolated from Human Feces.</title>
        <authorList>
            <person name="Huang C.-H."/>
        </authorList>
    </citation>
    <scope>NUCLEOTIDE SEQUENCE [LARGE SCALE GENOMIC DNA]</scope>
    <source>
        <strain evidence="2 3">BCRC 81118</strain>
    </source>
</reference>
<dbReference type="GeneID" id="302993896"/>
<organism evidence="2 3">
    <name type="scientific">Segatella hominis</name>
    <dbReference type="NCBI Taxonomy" id="2518605"/>
    <lineage>
        <taxon>Bacteria</taxon>
        <taxon>Pseudomonadati</taxon>
        <taxon>Bacteroidota</taxon>
        <taxon>Bacteroidia</taxon>
        <taxon>Bacteroidales</taxon>
        <taxon>Prevotellaceae</taxon>
        <taxon>Segatella</taxon>
    </lineage>
</organism>
<dbReference type="OrthoDB" id="1491239at2"/>
<keyword evidence="1" id="KW-0732">Signal</keyword>
<comment type="caution">
    <text evidence="2">The sequence shown here is derived from an EMBL/GenBank/DDBJ whole genome shotgun (WGS) entry which is preliminary data.</text>
</comment>
<accession>A0A4Y8VVG9</accession>
<keyword evidence="3" id="KW-1185">Reference proteome</keyword>
<name>A0A4Y8VVG9_9BACT</name>
<evidence type="ECO:0000256" key="1">
    <source>
        <dbReference type="SAM" id="SignalP"/>
    </source>
</evidence>
<dbReference type="RefSeq" id="WP_134842467.1">
    <property type="nucleotide sequence ID" value="NZ_SGVY01000002.1"/>
</dbReference>
<dbReference type="EMBL" id="SGVY01000002">
    <property type="protein sequence ID" value="TFH84437.1"/>
    <property type="molecule type" value="Genomic_DNA"/>
</dbReference>
<dbReference type="Gene3D" id="2.40.160.60">
    <property type="entry name" value="Outer membrane protein transport protein (OMPP1/FadL/TodX)"/>
    <property type="match status" value="1"/>
</dbReference>
<evidence type="ECO:0008006" key="4">
    <source>
        <dbReference type="Google" id="ProtNLM"/>
    </source>
</evidence>
<evidence type="ECO:0000313" key="2">
    <source>
        <dbReference type="EMBL" id="TFH84437.1"/>
    </source>
</evidence>
<proteinExistence type="predicted"/>
<protein>
    <recommendedName>
        <fullName evidence="4">Outer membrane protein</fullName>
    </recommendedName>
</protein>
<evidence type="ECO:0000313" key="3">
    <source>
        <dbReference type="Proteomes" id="UP000297872"/>
    </source>
</evidence>
<feature type="signal peptide" evidence="1">
    <location>
        <begin position="1"/>
        <end position="19"/>
    </location>
</feature>
<feature type="chain" id="PRO_5021502432" description="Outer membrane protein" evidence="1">
    <location>
        <begin position="20"/>
        <end position="432"/>
    </location>
</feature>
<gene>
    <name evidence="2" type="ORF">EXN75_01125</name>
</gene>